<dbReference type="RefSeq" id="WP_109726935.1">
    <property type="nucleotide sequence ID" value="NZ_QGDI01000008.1"/>
</dbReference>
<reference evidence="4 5" key="1">
    <citation type="submission" date="2018-05" db="EMBL/GenBank/DDBJ databases">
        <title>The Hungate 1000. A catalogue of reference genomes from the rumen microbiome.</title>
        <authorList>
            <person name="Kelly W."/>
        </authorList>
    </citation>
    <scope>NUCLEOTIDE SEQUENCE [LARGE SCALE GENOMIC DNA]</scope>
    <source>
        <strain evidence="4 5">SAb67</strain>
    </source>
</reference>
<evidence type="ECO:0000313" key="4">
    <source>
        <dbReference type="EMBL" id="PWJ11916.1"/>
    </source>
</evidence>
<dbReference type="Gene3D" id="3.40.50.1820">
    <property type="entry name" value="alpha/beta hydrolase"/>
    <property type="match status" value="1"/>
</dbReference>
<dbReference type="InterPro" id="IPR001343">
    <property type="entry name" value="Hemolysn_Ca-bd"/>
</dbReference>
<dbReference type="PROSITE" id="PS00330">
    <property type="entry name" value="HEMOLYSIN_CALCIUM"/>
    <property type="match status" value="3"/>
</dbReference>
<dbReference type="GO" id="GO:0005576">
    <property type="term" value="C:extracellular region"/>
    <property type="evidence" value="ECO:0007669"/>
    <property type="project" value="UniProtKB-SubCell"/>
</dbReference>
<dbReference type="InterPro" id="IPR029058">
    <property type="entry name" value="AB_hydrolase_fold"/>
</dbReference>
<feature type="region of interest" description="Disordered" evidence="3">
    <location>
        <begin position="563"/>
        <end position="592"/>
    </location>
</feature>
<dbReference type="Gene3D" id="2.150.10.10">
    <property type="entry name" value="Serralysin-like metalloprotease, C-terminal"/>
    <property type="match status" value="2"/>
</dbReference>
<protein>
    <submittedName>
        <fullName evidence="4">Hemolysin type calcium-binding protein</fullName>
    </submittedName>
</protein>
<feature type="compositionally biased region" description="Acidic residues" evidence="3">
    <location>
        <begin position="572"/>
        <end position="584"/>
    </location>
</feature>
<evidence type="ECO:0000313" key="5">
    <source>
        <dbReference type="Proteomes" id="UP000245720"/>
    </source>
</evidence>
<dbReference type="SUPFAM" id="SSF51120">
    <property type="entry name" value="beta-Roll"/>
    <property type="match status" value="1"/>
</dbReference>
<dbReference type="Pfam" id="PF11187">
    <property type="entry name" value="Mbeg1-like"/>
    <property type="match status" value="1"/>
</dbReference>
<dbReference type="PRINTS" id="PR00313">
    <property type="entry name" value="CABNDNGRPT"/>
</dbReference>
<accession>A0A315XX23</accession>
<dbReference type="InterPro" id="IPR050557">
    <property type="entry name" value="RTX_toxin/Mannuronan_C5-epim"/>
</dbReference>
<dbReference type="InterPro" id="IPR011049">
    <property type="entry name" value="Serralysin-like_metalloprot_C"/>
</dbReference>
<dbReference type="InterPro" id="IPR018511">
    <property type="entry name" value="Hemolysin-typ_Ca-bd_CS"/>
</dbReference>
<comment type="caution">
    <text evidence="4">The sequence shown here is derived from an EMBL/GenBank/DDBJ whole genome shotgun (WGS) entry which is preliminary data.</text>
</comment>
<dbReference type="Pfam" id="PF00353">
    <property type="entry name" value="HemolysinCabind"/>
    <property type="match status" value="3"/>
</dbReference>
<evidence type="ECO:0000256" key="2">
    <source>
        <dbReference type="ARBA" id="ARBA00022525"/>
    </source>
</evidence>
<dbReference type="AlphaFoldDB" id="A0A315XX23"/>
<name>A0A315XX23_RUMFL</name>
<dbReference type="PANTHER" id="PTHR38340:SF1">
    <property type="entry name" value="S-LAYER PROTEIN"/>
    <property type="match status" value="1"/>
</dbReference>
<evidence type="ECO:0000256" key="1">
    <source>
        <dbReference type="ARBA" id="ARBA00004613"/>
    </source>
</evidence>
<proteinExistence type="predicted"/>
<dbReference type="EMBL" id="QGDI01000008">
    <property type="protein sequence ID" value="PWJ11916.1"/>
    <property type="molecule type" value="Genomic_DNA"/>
</dbReference>
<sequence length="707" mass="76933">MADFFEKHGIKDEARMSIILNTFMYISKCIKSEKTLTLSSIAQQISLSGLEEYQQAALSMVRSSLEHRSNNSFGEYELISYSENMDGKYRGAYAASFRSPDRSVIYVVYRGTGNGRWYDNGDALANVASEYQKIALRYFDDMMDELSPSEDVRVILTGHSKGGNLAQYVMLTSKHKNSISRCISFDGQGFSPEFLGSINYPDSTSEELCGRMYSICGDNDYVNVLGKKIIPDTNTIYIKTATDLTDMSGAHSIVPDRSSDIEKGLIRYIFNFNTNDFNEQTTRQRELAVCAREINANIMDLPQKEREDICRTLMTLSEQFLGGSNSPRGLNGEMATLDEGVGFITNLYEIIVPLVSHVGSEAGEDIIFKVLVVPNCKNADSSMAKAPISDKISLIMSEPDIMKFYYIGAALAIEGLCDNAEQNAYSVGRAVSSRYSDELGLIIKAQLMAADMIISYIKKAGFLAGIAVMVIKSVLKKYLSLQESAGIINTAKKTEAKKASGGKRSRKGTQKADHIMGDDAAEVIEGFGGDDSIHGWGGDDDIYGGDGDDRLYGKGGRDNIYGESGSDHLVGGEDDDYLNGGSGDDDLHGDDGNDVLFGGIGNDILEGGTGDDTLNGGAGDDRYIFARGFGRDIISDPEGREVIELRGISAEDLLLASDGSGGLIISVRGTDDSINIEGFRCDRFTLEINGGSYGIVENDGAYFLIKQ</sequence>
<dbReference type="InterPro" id="IPR024499">
    <property type="entry name" value="Mbeg1-like"/>
</dbReference>
<dbReference type="PANTHER" id="PTHR38340">
    <property type="entry name" value="S-LAYER PROTEIN"/>
    <property type="match status" value="1"/>
</dbReference>
<organism evidence="4 5">
    <name type="scientific">Ruminococcus flavefaciens</name>
    <dbReference type="NCBI Taxonomy" id="1265"/>
    <lineage>
        <taxon>Bacteria</taxon>
        <taxon>Bacillati</taxon>
        <taxon>Bacillota</taxon>
        <taxon>Clostridia</taxon>
        <taxon>Eubacteriales</taxon>
        <taxon>Oscillospiraceae</taxon>
        <taxon>Ruminococcus</taxon>
    </lineage>
</organism>
<keyword evidence="2" id="KW-0964">Secreted</keyword>
<evidence type="ECO:0000256" key="3">
    <source>
        <dbReference type="SAM" id="MobiDB-lite"/>
    </source>
</evidence>
<dbReference type="SUPFAM" id="SSF53474">
    <property type="entry name" value="alpha/beta-Hydrolases"/>
    <property type="match status" value="1"/>
</dbReference>
<dbReference type="Proteomes" id="UP000245720">
    <property type="component" value="Unassembled WGS sequence"/>
</dbReference>
<dbReference type="GO" id="GO:0005509">
    <property type="term" value="F:calcium ion binding"/>
    <property type="evidence" value="ECO:0007669"/>
    <property type="project" value="InterPro"/>
</dbReference>
<gene>
    <name evidence="4" type="ORF">IE37_02181</name>
</gene>
<comment type="subcellular location">
    <subcellularLocation>
        <location evidence="1">Secreted</location>
    </subcellularLocation>
</comment>
<dbReference type="OrthoDB" id="9769481at2"/>